<evidence type="ECO:0000256" key="1">
    <source>
        <dbReference type="SAM" id="MobiDB-lite"/>
    </source>
</evidence>
<accession>A0A8T2N7E1</accession>
<feature type="region of interest" description="Disordered" evidence="1">
    <location>
        <begin position="47"/>
        <end position="76"/>
    </location>
</feature>
<protein>
    <submittedName>
        <fullName evidence="2">Uncharacterized protein</fullName>
    </submittedName>
</protein>
<organism evidence="2 3">
    <name type="scientific">Albula glossodonta</name>
    <name type="common">roundjaw bonefish</name>
    <dbReference type="NCBI Taxonomy" id="121402"/>
    <lineage>
        <taxon>Eukaryota</taxon>
        <taxon>Metazoa</taxon>
        <taxon>Chordata</taxon>
        <taxon>Craniata</taxon>
        <taxon>Vertebrata</taxon>
        <taxon>Euteleostomi</taxon>
        <taxon>Actinopterygii</taxon>
        <taxon>Neopterygii</taxon>
        <taxon>Teleostei</taxon>
        <taxon>Albuliformes</taxon>
        <taxon>Albulidae</taxon>
        <taxon>Albula</taxon>
    </lineage>
</organism>
<dbReference type="EMBL" id="JAFBMS010000181">
    <property type="protein sequence ID" value="KAG9333728.1"/>
    <property type="molecule type" value="Genomic_DNA"/>
</dbReference>
<reference evidence="2" key="1">
    <citation type="thesis" date="2021" institute="BYU ScholarsArchive" country="Provo, UT, USA">
        <title>Applications of and Algorithms for Genome Assembly and Genomic Analyses with an Emphasis on Marine Teleosts.</title>
        <authorList>
            <person name="Pickett B.D."/>
        </authorList>
    </citation>
    <scope>NUCLEOTIDE SEQUENCE</scope>
    <source>
        <strain evidence="2">HI-2016</strain>
    </source>
</reference>
<evidence type="ECO:0000313" key="3">
    <source>
        <dbReference type="Proteomes" id="UP000824540"/>
    </source>
</evidence>
<comment type="caution">
    <text evidence="2">The sequence shown here is derived from an EMBL/GenBank/DDBJ whole genome shotgun (WGS) entry which is preliminary data.</text>
</comment>
<sequence length="76" mass="8314">MRGFVYFFIFLRELGPLREEGHELAAAQNTLSSAAIGGDSLIRTGADRKAAAPGRQTPTTATLRWRHPGRDTWGST</sequence>
<evidence type="ECO:0000313" key="2">
    <source>
        <dbReference type="EMBL" id="KAG9333728.1"/>
    </source>
</evidence>
<dbReference type="Proteomes" id="UP000824540">
    <property type="component" value="Unassembled WGS sequence"/>
</dbReference>
<proteinExistence type="predicted"/>
<name>A0A8T2N7E1_9TELE</name>
<dbReference type="AlphaFoldDB" id="A0A8T2N7E1"/>
<gene>
    <name evidence="2" type="ORF">JZ751_010597</name>
</gene>
<keyword evidence="3" id="KW-1185">Reference proteome</keyword>